<dbReference type="InterPro" id="IPR002901">
    <property type="entry name" value="MGlyc_endo_b_GlcNAc-like_dom"/>
</dbReference>
<dbReference type="InterPro" id="IPR007921">
    <property type="entry name" value="CHAP_dom"/>
</dbReference>
<keyword evidence="2" id="KW-0378">Hydrolase</keyword>
<protein>
    <submittedName>
        <fullName evidence="5">Glucosaminidase domain-containing protein</fullName>
    </submittedName>
</protein>
<accession>A0ABS4CEQ1</accession>
<dbReference type="SMART" id="SM00047">
    <property type="entry name" value="LYZ2"/>
    <property type="match status" value="1"/>
</dbReference>
<gene>
    <name evidence="5" type="ORF">I6N96_01775</name>
</gene>
<dbReference type="Proteomes" id="UP000673375">
    <property type="component" value="Unassembled WGS sequence"/>
</dbReference>
<comment type="similarity">
    <text evidence="1">Belongs to the glycosyl hydrolase 73 family.</text>
</comment>
<evidence type="ECO:0000256" key="3">
    <source>
        <dbReference type="SAM" id="MobiDB-lite"/>
    </source>
</evidence>
<dbReference type="InterPro" id="IPR051056">
    <property type="entry name" value="Glycosyl_Hydrolase_73"/>
</dbReference>
<proteinExistence type="inferred from homology"/>
<dbReference type="InterPro" id="IPR038765">
    <property type="entry name" value="Papain-like_cys_pep_sf"/>
</dbReference>
<evidence type="ECO:0000259" key="4">
    <source>
        <dbReference type="PROSITE" id="PS50911"/>
    </source>
</evidence>
<feature type="compositionally biased region" description="Acidic residues" evidence="3">
    <location>
        <begin position="40"/>
        <end position="49"/>
    </location>
</feature>
<dbReference type="RefSeq" id="WP_209555782.1">
    <property type="nucleotide sequence ID" value="NZ_JAEDXU010000001.1"/>
</dbReference>
<dbReference type="PANTHER" id="PTHR33308">
    <property type="entry name" value="PEPTIDOGLYCAN HYDROLASE FLGJ"/>
    <property type="match status" value="1"/>
</dbReference>
<feature type="domain" description="Peptidase C51" evidence="4">
    <location>
        <begin position="312"/>
        <end position="441"/>
    </location>
</feature>
<evidence type="ECO:0000313" key="5">
    <source>
        <dbReference type="EMBL" id="MBP1044991.1"/>
    </source>
</evidence>
<dbReference type="Gene3D" id="4.10.80.30">
    <property type="entry name" value="DNA polymerase, domain 6"/>
    <property type="match status" value="1"/>
</dbReference>
<sequence length="443" mass="47945">MKRKITIIGVLGVLFLNAFNPVLVYGLELEKTDTIPPTEETVESTEETTDSSTTESTDSSTNESSTGDSGSGTTDSSTSPEIPEASVPPVETPQVPQTPVQPAPVPDAAPSQNWTDSSDISSINQSTEAPEAGTISVNRNEPTDLFILRIGEKARKVGQEHGLYASVMIAQAILETGSGGSQLSQEPYYNLFGIKGEHEGQSVTFATYEDDGSGNWYQIQSAFRQYPSYTESFEDYAELLKDGTEWNPTVYEGTWKENAASYREATKALTGVYATDTLYDEKLNAFIEEYELTEYDKAEPSVSSGGLIITDSHPDSDFKDYAGESYPGAEYYAAGNCTQYAYNRIVQLGGYVEVNMGNGMDWGATGKARGYEVSHEPKAGTALCFQPGVAGADSTYGHVAFVEHVYEDGSILISEMNAAGLGVVSFRMIDKQTADILTYITPK</sequence>
<dbReference type="SUPFAM" id="SSF54001">
    <property type="entry name" value="Cysteine proteinases"/>
    <property type="match status" value="1"/>
</dbReference>
<evidence type="ECO:0000313" key="6">
    <source>
        <dbReference type="Proteomes" id="UP000673375"/>
    </source>
</evidence>
<dbReference type="Gene3D" id="3.90.1720.10">
    <property type="entry name" value="endopeptidase domain like (from Nostoc punctiforme)"/>
    <property type="match status" value="1"/>
</dbReference>
<dbReference type="Pfam" id="PF05257">
    <property type="entry name" value="CHAP"/>
    <property type="match status" value="1"/>
</dbReference>
<dbReference type="Gene3D" id="1.10.530.10">
    <property type="match status" value="1"/>
</dbReference>
<name>A0ABS4CEQ1_9ENTE</name>
<comment type="caution">
    <text evidence="5">The sequence shown here is derived from an EMBL/GenBank/DDBJ whole genome shotgun (WGS) entry which is preliminary data.</text>
</comment>
<feature type="compositionally biased region" description="Low complexity" evidence="3">
    <location>
        <begin position="87"/>
        <end position="98"/>
    </location>
</feature>
<dbReference type="PANTHER" id="PTHR33308:SF9">
    <property type="entry name" value="PEPTIDOGLYCAN HYDROLASE FLGJ"/>
    <property type="match status" value="1"/>
</dbReference>
<dbReference type="Pfam" id="PF01832">
    <property type="entry name" value="Glucosaminidase"/>
    <property type="match status" value="1"/>
</dbReference>
<feature type="compositionally biased region" description="Low complexity" evidence="3">
    <location>
        <begin position="50"/>
        <end position="79"/>
    </location>
</feature>
<reference evidence="5 6" key="1">
    <citation type="submission" date="2020-12" db="EMBL/GenBank/DDBJ databases">
        <title>Vagococcus allomyrinae sp. nov. and Enterococcus lavae sp. nov., isolated from the larvae of Allomyrina dichotoma.</title>
        <authorList>
            <person name="Lee S.D."/>
        </authorList>
    </citation>
    <scope>NUCLEOTIDE SEQUENCE [LARGE SCALE GENOMIC DNA]</scope>
    <source>
        <strain evidence="5 6">BWM-S5</strain>
    </source>
</reference>
<feature type="region of interest" description="Disordered" evidence="3">
    <location>
        <begin position="35"/>
        <end position="137"/>
    </location>
</feature>
<keyword evidence="6" id="KW-1185">Reference proteome</keyword>
<feature type="compositionally biased region" description="Polar residues" evidence="3">
    <location>
        <begin position="111"/>
        <end position="128"/>
    </location>
</feature>
<dbReference type="PROSITE" id="PS50911">
    <property type="entry name" value="CHAP"/>
    <property type="match status" value="1"/>
</dbReference>
<evidence type="ECO:0000256" key="2">
    <source>
        <dbReference type="ARBA" id="ARBA00022801"/>
    </source>
</evidence>
<dbReference type="EMBL" id="JAEDXU010000001">
    <property type="protein sequence ID" value="MBP1044991.1"/>
    <property type="molecule type" value="Genomic_DNA"/>
</dbReference>
<organism evidence="5 6">
    <name type="scientific">Enterococcus larvae</name>
    <dbReference type="NCBI Taxonomy" id="2794352"/>
    <lineage>
        <taxon>Bacteria</taxon>
        <taxon>Bacillati</taxon>
        <taxon>Bacillota</taxon>
        <taxon>Bacilli</taxon>
        <taxon>Lactobacillales</taxon>
        <taxon>Enterococcaceae</taxon>
        <taxon>Enterococcus</taxon>
    </lineage>
</organism>
<evidence type="ECO:0000256" key="1">
    <source>
        <dbReference type="ARBA" id="ARBA00010266"/>
    </source>
</evidence>